<dbReference type="PANTHER" id="PTHR40078:SF1">
    <property type="entry name" value="INTEGRAL MEMBRANE PROTEIN"/>
    <property type="match status" value="1"/>
</dbReference>
<dbReference type="RefSeq" id="WP_104059086.1">
    <property type="nucleotide sequence ID" value="NZ_PREZ01000006.1"/>
</dbReference>
<protein>
    <recommendedName>
        <fullName evidence="4">YitT family protein</fullName>
    </recommendedName>
</protein>
<keyword evidence="1" id="KW-0812">Transmembrane</keyword>
<dbReference type="Proteomes" id="UP000239047">
    <property type="component" value="Unassembled WGS sequence"/>
</dbReference>
<dbReference type="Pfam" id="PF19700">
    <property type="entry name" value="DUF6198"/>
    <property type="match status" value="1"/>
</dbReference>
<dbReference type="AlphaFoldDB" id="A0A2S5G8P1"/>
<keyword evidence="1" id="KW-1133">Transmembrane helix</keyword>
<sequence length="204" mass="21877">MKYIFYVIGILLLTLGIAFTIQSDLGTSPFDAVLVGLSINVGFTVGSWEIILAVLMIGCNSLLNREKPEVLGLITAVITGIGIDFWLFVLGDLTTLDSAQSQAVCFGIGLLLIGIGTATYLHTNFAPIPVDRLTLILKEITGTNLFVSRTLIYLVFLIIAILLDGPIGIGTVVTVCLAGLMLNLFMHPIGKAIDRILTHFVTSP</sequence>
<comment type="caution">
    <text evidence="2">The sequence shown here is derived from an EMBL/GenBank/DDBJ whole genome shotgun (WGS) entry which is preliminary data.</text>
</comment>
<dbReference type="EMBL" id="PREZ01000006">
    <property type="protein sequence ID" value="PPA69348.1"/>
    <property type="molecule type" value="Genomic_DNA"/>
</dbReference>
<accession>A0A2S5G8P1</accession>
<feature type="transmembrane region" description="Helical" evidence="1">
    <location>
        <begin position="33"/>
        <end position="58"/>
    </location>
</feature>
<evidence type="ECO:0000313" key="2">
    <source>
        <dbReference type="EMBL" id="PPA69348.1"/>
    </source>
</evidence>
<feature type="transmembrane region" description="Helical" evidence="1">
    <location>
        <begin position="70"/>
        <end position="89"/>
    </location>
</feature>
<proteinExistence type="predicted"/>
<feature type="transmembrane region" description="Helical" evidence="1">
    <location>
        <begin position="167"/>
        <end position="186"/>
    </location>
</feature>
<evidence type="ECO:0000256" key="1">
    <source>
        <dbReference type="SAM" id="Phobius"/>
    </source>
</evidence>
<evidence type="ECO:0008006" key="4">
    <source>
        <dbReference type="Google" id="ProtNLM"/>
    </source>
</evidence>
<dbReference type="OrthoDB" id="1902994at2"/>
<feature type="transmembrane region" description="Helical" evidence="1">
    <location>
        <begin position="142"/>
        <end position="161"/>
    </location>
</feature>
<name>A0A2S5G8P1_9BACL</name>
<reference evidence="2 3" key="1">
    <citation type="submission" date="2018-02" db="EMBL/GenBank/DDBJ databases">
        <title>Jeotgalibacillus proteolyticum sp. nov. a protease producing bacterium isolated from ocean sediments of Laizhou Bay.</title>
        <authorList>
            <person name="Li Y."/>
        </authorList>
    </citation>
    <scope>NUCLEOTIDE SEQUENCE [LARGE SCALE GENOMIC DNA]</scope>
    <source>
        <strain evidence="2 3">22-7</strain>
    </source>
</reference>
<feature type="transmembrane region" description="Helical" evidence="1">
    <location>
        <begin position="101"/>
        <end position="121"/>
    </location>
</feature>
<dbReference type="InterPro" id="IPR038750">
    <property type="entry name" value="YczE/YyaS-like"/>
</dbReference>
<evidence type="ECO:0000313" key="3">
    <source>
        <dbReference type="Proteomes" id="UP000239047"/>
    </source>
</evidence>
<organism evidence="2 3">
    <name type="scientific">Jeotgalibacillus proteolyticus</name>
    <dbReference type="NCBI Taxonomy" id="2082395"/>
    <lineage>
        <taxon>Bacteria</taxon>
        <taxon>Bacillati</taxon>
        <taxon>Bacillota</taxon>
        <taxon>Bacilli</taxon>
        <taxon>Bacillales</taxon>
        <taxon>Caryophanaceae</taxon>
        <taxon>Jeotgalibacillus</taxon>
    </lineage>
</organism>
<keyword evidence="1" id="KW-0472">Membrane</keyword>
<keyword evidence="3" id="KW-1185">Reference proteome</keyword>
<gene>
    <name evidence="2" type="ORF">C4B60_16265</name>
</gene>
<dbReference type="PANTHER" id="PTHR40078">
    <property type="entry name" value="INTEGRAL MEMBRANE PROTEIN-RELATED"/>
    <property type="match status" value="1"/>
</dbReference>